<dbReference type="EMBL" id="KI394278">
    <property type="protein sequence ID" value="ERN04377.1"/>
    <property type="molecule type" value="Genomic_DNA"/>
</dbReference>
<evidence type="ECO:0000313" key="1">
    <source>
        <dbReference type="EMBL" id="ERN04377.1"/>
    </source>
</evidence>
<organism evidence="1 2">
    <name type="scientific">Amborella trichopoda</name>
    <dbReference type="NCBI Taxonomy" id="13333"/>
    <lineage>
        <taxon>Eukaryota</taxon>
        <taxon>Viridiplantae</taxon>
        <taxon>Streptophyta</taxon>
        <taxon>Embryophyta</taxon>
        <taxon>Tracheophyta</taxon>
        <taxon>Spermatophyta</taxon>
        <taxon>Magnoliopsida</taxon>
        <taxon>Amborellales</taxon>
        <taxon>Amborellaceae</taxon>
        <taxon>Amborella</taxon>
    </lineage>
</organism>
<dbReference type="Proteomes" id="UP000017836">
    <property type="component" value="Unassembled WGS sequence"/>
</dbReference>
<reference evidence="2" key="1">
    <citation type="journal article" date="2013" name="Science">
        <title>The Amborella genome and the evolution of flowering plants.</title>
        <authorList>
            <consortium name="Amborella Genome Project"/>
        </authorList>
    </citation>
    <scope>NUCLEOTIDE SEQUENCE [LARGE SCALE GENOMIC DNA]</scope>
</reference>
<dbReference type="Gramene" id="ERN04377">
    <property type="protein sequence ID" value="ERN04377"/>
    <property type="gene ID" value="AMTR_s00147p00083620"/>
</dbReference>
<keyword evidence="2" id="KW-1185">Reference proteome</keyword>
<protein>
    <submittedName>
        <fullName evidence="1">Uncharacterized protein</fullName>
    </submittedName>
</protein>
<dbReference type="AlphaFoldDB" id="W1P3E1"/>
<evidence type="ECO:0000313" key="2">
    <source>
        <dbReference type="Proteomes" id="UP000017836"/>
    </source>
</evidence>
<gene>
    <name evidence="1" type="ORF">AMTR_s00147p00083620</name>
</gene>
<dbReference type="HOGENOM" id="CLU_1536384_0_0_1"/>
<proteinExistence type="predicted"/>
<feature type="non-terminal residue" evidence="1">
    <location>
        <position position="1"/>
    </location>
</feature>
<sequence length="175" mass="19145">CPPPAAPLMEVYPSAAPLSNACPPLLPRYRTCAPSPIFLLLRCLSLCLPLAKRRPLRASLRFDWGLRRYPLAFCTPSEGATLFFLFAGHVAPRGHLLSPLYSPLSFPSPTHPLVPSQGPSPSQPTCCPPLPSSGSSVGLSWSGFHVYVILRLLCLLAASLLESWWIYYRGQFSLV</sequence>
<name>W1P3E1_AMBTC</name>
<accession>W1P3E1</accession>